<gene>
    <name evidence="1" type="ORF">L1987_44089</name>
</gene>
<dbReference type="EMBL" id="CM042031">
    <property type="protein sequence ID" value="KAI3784981.1"/>
    <property type="molecule type" value="Genomic_DNA"/>
</dbReference>
<accession>A0ACB9GPH1</accession>
<evidence type="ECO:0000313" key="1">
    <source>
        <dbReference type="EMBL" id="KAI3784981.1"/>
    </source>
</evidence>
<name>A0ACB9GPH1_9ASTR</name>
<protein>
    <submittedName>
        <fullName evidence="1">Uncharacterized protein</fullName>
    </submittedName>
</protein>
<keyword evidence="2" id="KW-1185">Reference proteome</keyword>
<dbReference type="Proteomes" id="UP001056120">
    <property type="component" value="Linkage Group LG14"/>
</dbReference>
<reference evidence="2" key="1">
    <citation type="journal article" date="2022" name="Mol. Ecol. Resour.">
        <title>The genomes of chicory, endive, great burdock and yacon provide insights into Asteraceae palaeo-polyploidization history and plant inulin production.</title>
        <authorList>
            <person name="Fan W."/>
            <person name="Wang S."/>
            <person name="Wang H."/>
            <person name="Wang A."/>
            <person name="Jiang F."/>
            <person name="Liu H."/>
            <person name="Zhao H."/>
            <person name="Xu D."/>
            <person name="Zhang Y."/>
        </authorList>
    </citation>
    <scope>NUCLEOTIDE SEQUENCE [LARGE SCALE GENOMIC DNA]</scope>
    <source>
        <strain evidence="2">cv. Yunnan</strain>
    </source>
</reference>
<sequence>MGWGQEIVLNCALKIHGAKQSNGDCYFQSPSPVMENTVTQQKQFSEGQVLLQSCEDHYDLLDAVVSCSKSKKKPRASKKDGHGLVAGQGEGTMVAKCCERSPLPSSYLLLDQSNDKLRCGETIVSGNSQGPLVNQILE</sequence>
<comment type="caution">
    <text evidence="1">The sequence shown here is derived from an EMBL/GenBank/DDBJ whole genome shotgun (WGS) entry which is preliminary data.</text>
</comment>
<organism evidence="1 2">
    <name type="scientific">Smallanthus sonchifolius</name>
    <dbReference type="NCBI Taxonomy" id="185202"/>
    <lineage>
        <taxon>Eukaryota</taxon>
        <taxon>Viridiplantae</taxon>
        <taxon>Streptophyta</taxon>
        <taxon>Embryophyta</taxon>
        <taxon>Tracheophyta</taxon>
        <taxon>Spermatophyta</taxon>
        <taxon>Magnoliopsida</taxon>
        <taxon>eudicotyledons</taxon>
        <taxon>Gunneridae</taxon>
        <taxon>Pentapetalae</taxon>
        <taxon>asterids</taxon>
        <taxon>campanulids</taxon>
        <taxon>Asterales</taxon>
        <taxon>Asteraceae</taxon>
        <taxon>Asteroideae</taxon>
        <taxon>Heliantheae alliance</taxon>
        <taxon>Millerieae</taxon>
        <taxon>Smallanthus</taxon>
    </lineage>
</organism>
<proteinExistence type="predicted"/>
<evidence type="ECO:0000313" key="2">
    <source>
        <dbReference type="Proteomes" id="UP001056120"/>
    </source>
</evidence>
<reference evidence="1 2" key="2">
    <citation type="journal article" date="2022" name="Mol. Ecol. Resour.">
        <title>The genomes of chicory, endive, great burdock and yacon provide insights into Asteraceae paleo-polyploidization history and plant inulin production.</title>
        <authorList>
            <person name="Fan W."/>
            <person name="Wang S."/>
            <person name="Wang H."/>
            <person name="Wang A."/>
            <person name="Jiang F."/>
            <person name="Liu H."/>
            <person name="Zhao H."/>
            <person name="Xu D."/>
            <person name="Zhang Y."/>
        </authorList>
    </citation>
    <scope>NUCLEOTIDE SEQUENCE [LARGE SCALE GENOMIC DNA]</scope>
    <source>
        <strain evidence="2">cv. Yunnan</strain>
        <tissue evidence="1">Leaves</tissue>
    </source>
</reference>